<evidence type="ECO:0000256" key="7">
    <source>
        <dbReference type="SAM" id="MobiDB-lite"/>
    </source>
</evidence>
<evidence type="ECO:0000313" key="9">
    <source>
        <dbReference type="EMBL" id="PIS21591.1"/>
    </source>
</evidence>
<dbReference type="GO" id="GO:0046872">
    <property type="term" value="F:metal ion binding"/>
    <property type="evidence" value="ECO:0007669"/>
    <property type="project" value="UniProtKB-KW"/>
</dbReference>
<dbReference type="PROSITE" id="PS00198">
    <property type="entry name" value="4FE4S_FER_1"/>
    <property type="match status" value="1"/>
</dbReference>
<dbReference type="EMBL" id="PEYV01000029">
    <property type="protein sequence ID" value="PIS21591.1"/>
    <property type="molecule type" value="Genomic_DNA"/>
</dbReference>
<evidence type="ECO:0000256" key="1">
    <source>
        <dbReference type="ARBA" id="ARBA00001966"/>
    </source>
</evidence>
<dbReference type="GO" id="GO:0016625">
    <property type="term" value="F:oxidoreductase activity, acting on the aldehyde or oxo group of donors, iron-sulfur protein as acceptor"/>
    <property type="evidence" value="ECO:0007669"/>
    <property type="project" value="InterPro"/>
</dbReference>
<dbReference type="AlphaFoldDB" id="A0A2H0X9R3"/>
<keyword evidence="2" id="KW-0004">4Fe-4S</keyword>
<keyword evidence="3" id="KW-0479">Metal-binding</keyword>
<gene>
    <name evidence="9" type="ORF">COT51_01615</name>
</gene>
<dbReference type="InterPro" id="IPR017896">
    <property type="entry name" value="4Fe4S_Fe-S-bd"/>
</dbReference>
<keyword evidence="5" id="KW-0408">Iron</keyword>
<dbReference type="InterPro" id="IPR011898">
    <property type="entry name" value="PorD_KorD"/>
</dbReference>
<evidence type="ECO:0000256" key="3">
    <source>
        <dbReference type="ARBA" id="ARBA00022723"/>
    </source>
</evidence>
<dbReference type="SUPFAM" id="SSF54862">
    <property type="entry name" value="4Fe-4S ferredoxins"/>
    <property type="match status" value="1"/>
</dbReference>
<sequence>MTIQESIKNGATISPGGNSKDNKTGSWRQGQRPKWNKEKCLNCGVCFHFCPEEAILFKDGKMVGIDYTYCKGCGICAHECPRKAIEMVKED</sequence>
<dbReference type="InterPro" id="IPR017900">
    <property type="entry name" value="4Fe4S_Fe_S_CS"/>
</dbReference>
<comment type="cofactor">
    <cofactor evidence="1">
        <name>[4Fe-4S] cluster</name>
        <dbReference type="ChEBI" id="CHEBI:49883"/>
    </cofactor>
</comment>
<dbReference type="PANTHER" id="PTHR43724">
    <property type="entry name" value="PYRUVATE SYNTHASE SUBUNIT PORD"/>
    <property type="match status" value="1"/>
</dbReference>
<proteinExistence type="predicted"/>
<dbReference type="NCBIfam" id="TIGR02179">
    <property type="entry name" value="PorD_KorD"/>
    <property type="match status" value="1"/>
</dbReference>
<feature type="region of interest" description="Disordered" evidence="7">
    <location>
        <begin position="1"/>
        <end position="33"/>
    </location>
</feature>
<evidence type="ECO:0000259" key="8">
    <source>
        <dbReference type="PROSITE" id="PS51379"/>
    </source>
</evidence>
<dbReference type="Gene3D" id="3.30.70.20">
    <property type="match status" value="1"/>
</dbReference>
<feature type="compositionally biased region" description="Polar residues" evidence="7">
    <location>
        <begin position="1"/>
        <end position="29"/>
    </location>
</feature>
<evidence type="ECO:0000256" key="6">
    <source>
        <dbReference type="ARBA" id="ARBA00023014"/>
    </source>
</evidence>
<feature type="domain" description="4Fe-4S ferredoxin-type" evidence="8">
    <location>
        <begin position="31"/>
        <end position="60"/>
    </location>
</feature>
<dbReference type="GO" id="GO:0051539">
    <property type="term" value="F:4 iron, 4 sulfur cluster binding"/>
    <property type="evidence" value="ECO:0007669"/>
    <property type="project" value="UniProtKB-KW"/>
</dbReference>
<evidence type="ECO:0000256" key="4">
    <source>
        <dbReference type="ARBA" id="ARBA00022737"/>
    </source>
</evidence>
<feature type="domain" description="4Fe-4S ferredoxin-type" evidence="8">
    <location>
        <begin position="61"/>
        <end position="90"/>
    </location>
</feature>
<dbReference type="PROSITE" id="PS51379">
    <property type="entry name" value="4FE4S_FER_2"/>
    <property type="match status" value="2"/>
</dbReference>
<dbReference type="PANTHER" id="PTHR43724:SF1">
    <property type="entry name" value="PYRUVATE SYNTHASE SUBUNIT PORD"/>
    <property type="match status" value="1"/>
</dbReference>
<reference evidence="10" key="1">
    <citation type="submission" date="2017-09" db="EMBL/GenBank/DDBJ databases">
        <title>Depth-based differentiation of microbial function through sediment-hosted aquifers and enrichment of novel symbionts in the deep terrestrial subsurface.</title>
        <authorList>
            <person name="Probst A.J."/>
            <person name="Ladd B."/>
            <person name="Jarett J.K."/>
            <person name="Geller-Mcgrath D.E."/>
            <person name="Sieber C.M.K."/>
            <person name="Emerson J.B."/>
            <person name="Anantharaman K."/>
            <person name="Thomas B.C."/>
            <person name="Malmstrom R."/>
            <person name="Stieglmeier M."/>
            <person name="Klingl A."/>
            <person name="Woyke T."/>
            <person name="Ryan C.M."/>
            <person name="Banfield J.F."/>
        </authorList>
    </citation>
    <scope>NUCLEOTIDE SEQUENCE [LARGE SCALE GENOMIC DNA]</scope>
</reference>
<comment type="caution">
    <text evidence="9">The sequence shown here is derived from an EMBL/GenBank/DDBJ whole genome shotgun (WGS) entry which is preliminary data.</text>
</comment>
<keyword evidence="4" id="KW-0677">Repeat</keyword>
<dbReference type="Pfam" id="PF14697">
    <property type="entry name" value="Fer4_21"/>
    <property type="match status" value="1"/>
</dbReference>
<evidence type="ECO:0000313" key="10">
    <source>
        <dbReference type="Proteomes" id="UP000231098"/>
    </source>
</evidence>
<accession>A0A2H0X9R3</accession>
<keyword evidence="6" id="KW-0411">Iron-sulfur</keyword>
<protein>
    <submittedName>
        <fullName evidence="9">Ferredoxin</fullName>
    </submittedName>
</protein>
<evidence type="ECO:0000256" key="2">
    <source>
        <dbReference type="ARBA" id="ARBA00022485"/>
    </source>
</evidence>
<name>A0A2H0X9R3_UNCKA</name>
<organism evidence="9 10">
    <name type="scientific">candidate division WWE3 bacterium CG08_land_8_20_14_0_20_41_15</name>
    <dbReference type="NCBI Taxonomy" id="1975086"/>
    <lineage>
        <taxon>Bacteria</taxon>
        <taxon>Katanobacteria</taxon>
    </lineage>
</organism>
<evidence type="ECO:0000256" key="5">
    <source>
        <dbReference type="ARBA" id="ARBA00023004"/>
    </source>
</evidence>
<dbReference type="Proteomes" id="UP000231098">
    <property type="component" value="Unassembled WGS sequence"/>
</dbReference>